<name>A0ABQ2HVP0_9BACT</name>
<dbReference type="Proteomes" id="UP000632339">
    <property type="component" value="Unassembled WGS sequence"/>
</dbReference>
<reference evidence="2" key="1">
    <citation type="journal article" date="2019" name="Int. J. Syst. Evol. Microbiol.">
        <title>The Global Catalogue of Microorganisms (GCM) 10K type strain sequencing project: providing services to taxonomists for standard genome sequencing and annotation.</title>
        <authorList>
            <consortium name="The Broad Institute Genomics Platform"/>
            <consortium name="The Broad Institute Genome Sequencing Center for Infectious Disease"/>
            <person name="Wu L."/>
            <person name="Ma J."/>
        </authorList>
    </citation>
    <scope>NUCLEOTIDE SEQUENCE [LARGE SCALE GENOMIC DNA]</scope>
    <source>
        <strain evidence="2">CGMCC 1.6375</strain>
    </source>
</reference>
<sequence length="113" mass="13404">MPKFYETIFPNAVQYDLNDQELMEIESLLTQCILENKGVLSRQLDSYDRQYVAVINQQKEKEVWVNCECKRKYDTDSYKYRLVDVDDGGDCYFRVKVNLDKHKFHSFSVNGEA</sequence>
<protein>
    <submittedName>
        <fullName evidence="1">Uncharacterized protein</fullName>
    </submittedName>
</protein>
<comment type="caution">
    <text evidence="1">The sequence shown here is derived from an EMBL/GenBank/DDBJ whole genome shotgun (WGS) entry which is preliminary data.</text>
</comment>
<evidence type="ECO:0000313" key="1">
    <source>
        <dbReference type="EMBL" id="GGM90686.1"/>
    </source>
</evidence>
<proteinExistence type="predicted"/>
<dbReference type="EMBL" id="BMLI01000001">
    <property type="protein sequence ID" value="GGM90686.1"/>
    <property type="molecule type" value="Genomic_DNA"/>
</dbReference>
<accession>A0ABQ2HVP0</accession>
<evidence type="ECO:0000313" key="2">
    <source>
        <dbReference type="Proteomes" id="UP000632339"/>
    </source>
</evidence>
<gene>
    <name evidence="1" type="ORF">GCM10010967_24700</name>
</gene>
<organism evidence="1 2">
    <name type="scientific">Dyadobacter beijingensis</name>
    <dbReference type="NCBI Taxonomy" id="365489"/>
    <lineage>
        <taxon>Bacteria</taxon>
        <taxon>Pseudomonadati</taxon>
        <taxon>Bacteroidota</taxon>
        <taxon>Cytophagia</taxon>
        <taxon>Cytophagales</taxon>
        <taxon>Spirosomataceae</taxon>
        <taxon>Dyadobacter</taxon>
    </lineage>
</organism>
<keyword evidence="2" id="KW-1185">Reference proteome</keyword>